<sequence length="254" mass="28627">MPGNFHPSAINHSLGVEECEPLKIGSFYNHGLYDHERRMSDVLETPGPETHYRELANIVFSLTTLSANRISFLKRTGKSASEWEVAYRPLSMSMNEIVQLGALPRSKIPTTVCDKTFLLAELHISHIKYQRNDVIESADDCRRKFLARFISRGLVRDQELREKRISHENGPFPVWCGDLRSQNILVDKNENVVGVVDWAFCTAPAEFGRVSPWCLFSKNQNTGPKVLMNGVYIRGSEAPGERDKTSLLGSGIYG</sequence>
<reference evidence="1 2" key="1">
    <citation type="journal article" date="2023" name="IMA Fungus">
        <title>Comparative genomic study of the Penicillium genus elucidates a diverse pangenome and 15 lateral gene transfer events.</title>
        <authorList>
            <person name="Petersen C."/>
            <person name="Sorensen T."/>
            <person name="Nielsen M.R."/>
            <person name="Sondergaard T.E."/>
            <person name="Sorensen J.L."/>
            <person name="Fitzpatrick D.A."/>
            <person name="Frisvad J.C."/>
            <person name="Nielsen K.L."/>
        </authorList>
    </citation>
    <scope>NUCLEOTIDE SEQUENCE [LARGE SCALE GENOMIC DNA]</scope>
    <source>
        <strain evidence="1 2">IBT 29057</strain>
    </source>
</reference>
<dbReference type="SUPFAM" id="SSF56112">
    <property type="entry name" value="Protein kinase-like (PK-like)"/>
    <property type="match status" value="1"/>
</dbReference>
<dbReference type="InterPro" id="IPR011009">
    <property type="entry name" value="Kinase-like_dom_sf"/>
</dbReference>
<gene>
    <name evidence="1" type="ORF">N7450_004201</name>
</gene>
<evidence type="ECO:0000313" key="2">
    <source>
        <dbReference type="Proteomes" id="UP001216150"/>
    </source>
</evidence>
<dbReference type="Proteomes" id="UP001216150">
    <property type="component" value="Unassembled WGS sequence"/>
</dbReference>
<dbReference type="AlphaFoldDB" id="A0AAD6DR21"/>
<keyword evidence="2" id="KW-1185">Reference proteome</keyword>
<dbReference type="EMBL" id="JAQJAC010000003">
    <property type="protein sequence ID" value="KAJ5590229.1"/>
    <property type="molecule type" value="Genomic_DNA"/>
</dbReference>
<evidence type="ECO:0008006" key="3">
    <source>
        <dbReference type="Google" id="ProtNLM"/>
    </source>
</evidence>
<name>A0AAD6DR21_9EURO</name>
<protein>
    <recommendedName>
        <fullName evidence="3">Aminoglycoside phosphotransferase domain-containing protein</fullName>
    </recommendedName>
</protein>
<evidence type="ECO:0000313" key="1">
    <source>
        <dbReference type="EMBL" id="KAJ5590229.1"/>
    </source>
</evidence>
<organism evidence="1 2">
    <name type="scientific">Penicillium hetheringtonii</name>
    <dbReference type="NCBI Taxonomy" id="911720"/>
    <lineage>
        <taxon>Eukaryota</taxon>
        <taxon>Fungi</taxon>
        <taxon>Dikarya</taxon>
        <taxon>Ascomycota</taxon>
        <taxon>Pezizomycotina</taxon>
        <taxon>Eurotiomycetes</taxon>
        <taxon>Eurotiomycetidae</taxon>
        <taxon>Eurotiales</taxon>
        <taxon>Aspergillaceae</taxon>
        <taxon>Penicillium</taxon>
    </lineage>
</organism>
<accession>A0AAD6DR21</accession>
<proteinExistence type="predicted"/>
<comment type="caution">
    <text evidence="1">The sequence shown here is derived from an EMBL/GenBank/DDBJ whole genome shotgun (WGS) entry which is preliminary data.</text>
</comment>